<comment type="subunit">
    <text evidence="13">Monomer.</text>
</comment>
<dbReference type="SFLD" id="SFLDG01082">
    <property type="entry name" value="B12-binding_domain_containing"/>
    <property type="match status" value="1"/>
</dbReference>
<dbReference type="SFLD" id="SFLDF00273">
    <property type="entry name" value="(dimethylallyl)adenosine_tRNA"/>
    <property type="match status" value="1"/>
</dbReference>
<dbReference type="GO" id="GO:0046872">
    <property type="term" value="F:metal ion binding"/>
    <property type="evidence" value="ECO:0007669"/>
    <property type="project" value="UniProtKB-KW"/>
</dbReference>
<dbReference type="PROSITE" id="PS51918">
    <property type="entry name" value="RADICAL_SAM"/>
    <property type="match status" value="1"/>
</dbReference>
<protein>
    <recommendedName>
        <fullName evidence="10 13">tRNA-2-methylthio-N(6)-dimethylallyladenosine synthase</fullName>
        <ecNumber evidence="8 13">2.8.4.3</ecNumber>
    </recommendedName>
    <alternativeName>
        <fullName evidence="12 13">(Dimethylallyl)adenosine tRNA methylthiotransferase MiaB</fullName>
    </alternativeName>
    <alternativeName>
        <fullName evidence="11 13">tRNA-i(6)A37 methylthiotransferase</fullName>
    </alternativeName>
</protein>
<reference evidence="17" key="1">
    <citation type="journal article" date="2021" name="PeerJ">
        <title>Extensive microbial diversity within the chicken gut microbiome revealed by metagenomics and culture.</title>
        <authorList>
            <person name="Gilroy R."/>
            <person name="Ravi A."/>
            <person name="Getino M."/>
            <person name="Pursley I."/>
            <person name="Horton D.L."/>
            <person name="Alikhan N.F."/>
            <person name="Baker D."/>
            <person name="Gharbi K."/>
            <person name="Hall N."/>
            <person name="Watson M."/>
            <person name="Adriaenssens E.M."/>
            <person name="Foster-Nyarko E."/>
            <person name="Jarju S."/>
            <person name="Secka A."/>
            <person name="Antonio M."/>
            <person name="Oren A."/>
            <person name="Chaudhuri R.R."/>
            <person name="La Ragione R."/>
            <person name="Hildebrand F."/>
            <person name="Pallen M.J."/>
        </authorList>
    </citation>
    <scope>NUCLEOTIDE SEQUENCE</scope>
    <source>
        <strain evidence="17">ChiBcec6-4105</strain>
    </source>
</reference>
<evidence type="ECO:0000256" key="2">
    <source>
        <dbReference type="ARBA" id="ARBA00022485"/>
    </source>
</evidence>
<keyword evidence="2 13" id="KW-0004">4Fe-4S</keyword>
<organism evidence="17 18">
    <name type="scientific">Candidatus Blautia avicola</name>
    <dbReference type="NCBI Taxonomy" id="2838483"/>
    <lineage>
        <taxon>Bacteria</taxon>
        <taxon>Bacillati</taxon>
        <taxon>Bacillota</taxon>
        <taxon>Clostridia</taxon>
        <taxon>Lachnospirales</taxon>
        <taxon>Lachnospiraceae</taxon>
        <taxon>Blautia</taxon>
    </lineage>
</organism>
<dbReference type="PANTHER" id="PTHR43020:SF2">
    <property type="entry name" value="MITOCHONDRIAL TRNA METHYLTHIOTRANSFERASE CDK5RAP1"/>
    <property type="match status" value="1"/>
</dbReference>
<dbReference type="Pfam" id="PF00919">
    <property type="entry name" value="UPF0004"/>
    <property type="match status" value="1"/>
</dbReference>
<dbReference type="InterPro" id="IPR013848">
    <property type="entry name" value="Methylthiotransferase_N"/>
</dbReference>
<dbReference type="FunFam" id="3.40.50.12160:FF:000003">
    <property type="entry name" value="CDK5 regulatory subunit-associated protein 1"/>
    <property type="match status" value="1"/>
</dbReference>
<dbReference type="PANTHER" id="PTHR43020">
    <property type="entry name" value="CDK5 REGULATORY SUBUNIT-ASSOCIATED PROTEIN 1"/>
    <property type="match status" value="1"/>
</dbReference>
<evidence type="ECO:0000259" key="16">
    <source>
        <dbReference type="PROSITE" id="PS51918"/>
    </source>
</evidence>
<dbReference type="NCBIfam" id="TIGR00089">
    <property type="entry name" value="MiaB/RimO family radical SAM methylthiotransferase"/>
    <property type="match status" value="1"/>
</dbReference>
<comment type="similarity">
    <text evidence="13">Belongs to the methylthiotransferase family. MiaB subfamily.</text>
</comment>
<accession>A0A9D2QTS7</accession>
<dbReference type="Pfam" id="PF01938">
    <property type="entry name" value="TRAM"/>
    <property type="match status" value="1"/>
</dbReference>
<feature type="binding site" evidence="13">
    <location>
        <position position="99"/>
    </location>
    <ligand>
        <name>[4Fe-4S] cluster</name>
        <dbReference type="ChEBI" id="CHEBI:49883"/>
        <label>1</label>
    </ligand>
</feature>
<feature type="domain" description="MTTase N-terminal" evidence="15">
    <location>
        <begin position="55"/>
        <end position="172"/>
    </location>
</feature>
<dbReference type="InterPro" id="IPR002792">
    <property type="entry name" value="TRAM_dom"/>
</dbReference>
<comment type="function">
    <text evidence="1 13">Catalyzes the methylthiolation of N6-(dimethylallyl)adenosine (i(6)A), leading to the formation of 2-methylthio-N6-(dimethylallyl)adenosine (ms(2)i(6)A) at position 37 in tRNAs that read codons beginning with uridine.</text>
</comment>
<dbReference type="PROSITE" id="PS50926">
    <property type="entry name" value="TRAM"/>
    <property type="match status" value="1"/>
</dbReference>
<dbReference type="AlphaFoldDB" id="A0A9D2QTS7"/>
<dbReference type="InterPro" id="IPR006463">
    <property type="entry name" value="MiaB_methiolase"/>
</dbReference>
<dbReference type="Gene3D" id="3.80.30.20">
    <property type="entry name" value="tm_1862 like domain"/>
    <property type="match status" value="1"/>
</dbReference>
<gene>
    <name evidence="13 17" type="primary">miaB</name>
    <name evidence="17" type="ORF">H9914_04770</name>
</gene>
<dbReference type="CDD" id="cd01335">
    <property type="entry name" value="Radical_SAM"/>
    <property type="match status" value="1"/>
</dbReference>
<dbReference type="FunFam" id="3.80.30.20:FF:000001">
    <property type="entry name" value="tRNA-2-methylthio-N(6)-dimethylallyladenosine synthase 2"/>
    <property type="match status" value="1"/>
</dbReference>
<sequence>MENKETVFNTEIDKLIDSMDLTKEPPVKEPERQYWFMKKARQLVQEKEIELGRPLTACTVTFGCQMNSRDSEKLAGVLERIGYVETEDENADFVIYNTCTVRENANQRVYGRLGYLHSLKKKNPHMMIALCGCMMQEPQVVEKLKKSYSFVNLIFGTHNIYKFAELVVSALLSDRMVIDIWKDTDKIVEDLPVERKYPFKSGVNIMFGCNNFCSYCIVPYVRGRERSRNPKDIIREIERLVADGVVEVMLLGQNVNSYGKNLEEPMTFAQLLQEVEKIEGLERIRFMTSHPKDLSDELIEVMKNSKKICRHIHLPLQSGSSRILKLMNRRYDKEKYLDLVQKIRAAMPDISLTTDIIVGFPGETEEDFLETMDVVEKVRYDSAFTFIYSKRTGTPAAVMEDQVPEDVVKDRFDRLLKKVQEIGREMSSRDTGTIQEVLVEEQNSQDPHLVTGRLSNNLLVHFPGDVSLIGQLCKVELLECRGFYYMGRKVG</sequence>
<evidence type="ECO:0000256" key="4">
    <source>
        <dbReference type="ARBA" id="ARBA00022691"/>
    </source>
</evidence>
<keyword evidence="13" id="KW-0963">Cytoplasm</keyword>
<dbReference type="InterPro" id="IPR005839">
    <property type="entry name" value="Methylthiotransferase"/>
</dbReference>
<feature type="binding site" evidence="13">
    <location>
        <position position="209"/>
    </location>
    <ligand>
        <name>[4Fe-4S] cluster</name>
        <dbReference type="ChEBI" id="CHEBI:49883"/>
        <label>2</label>
        <note>4Fe-4S-S-AdoMet</note>
    </ligand>
</feature>
<dbReference type="InterPro" id="IPR006638">
    <property type="entry name" value="Elp3/MiaA/NifB-like_rSAM"/>
</dbReference>
<dbReference type="SMART" id="SM00729">
    <property type="entry name" value="Elp3"/>
    <property type="match status" value="1"/>
</dbReference>
<dbReference type="GO" id="GO:0051539">
    <property type="term" value="F:4 iron, 4 sulfur cluster binding"/>
    <property type="evidence" value="ECO:0007669"/>
    <property type="project" value="UniProtKB-UniRule"/>
</dbReference>
<keyword evidence="4 13" id="KW-0949">S-adenosyl-L-methionine</keyword>
<dbReference type="EC" id="2.8.4.3" evidence="8 13"/>
<keyword evidence="5 13" id="KW-0479">Metal-binding</keyword>
<dbReference type="InterPro" id="IPR038135">
    <property type="entry name" value="Methylthiotransferase_N_sf"/>
</dbReference>
<dbReference type="SUPFAM" id="SSF102114">
    <property type="entry name" value="Radical SAM enzymes"/>
    <property type="match status" value="1"/>
</dbReference>
<dbReference type="Pfam" id="PF04055">
    <property type="entry name" value="Radical_SAM"/>
    <property type="match status" value="1"/>
</dbReference>
<comment type="catalytic activity">
    <reaction evidence="9 13">
        <text>N(6)-dimethylallyladenosine(37) in tRNA + (sulfur carrier)-SH + AH2 + 2 S-adenosyl-L-methionine = 2-methylsulfanyl-N(6)-dimethylallyladenosine(37) in tRNA + (sulfur carrier)-H + 5'-deoxyadenosine + L-methionine + A + S-adenosyl-L-homocysteine + 2 H(+)</text>
        <dbReference type="Rhea" id="RHEA:37067"/>
        <dbReference type="Rhea" id="RHEA-COMP:10375"/>
        <dbReference type="Rhea" id="RHEA-COMP:10376"/>
        <dbReference type="Rhea" id="RHEA-COMP:14737"/>
        <dbReference type="Rhea" id="RHEA-COMP:14739"/>
        <dbReference type="ChEBI" id="CHEBI:13193"/>
        <dbReference type="ChEBI" id="CHEBI:15378"/>
        <dbReference type="ChEBI" id="CHEBI:17319"/>
        <dbReference type="ChEBI" id="CHEBI:17499"/>
        <dbReference type="ChEBI" id="CHEBI:29917"/>
        <dbReference type="ChEBI" id="CHEBI:57844"/>
        <dbReference type="ChEBI" id="CHEBI:57856"/>
        <dbReference type="ChEBI" id="CHEBI:59789"/>
        <dbReference type="ChEBI" id="CHEBI:64428"/>
        <dbReference type="ChEBI" id="CHEBI:74415"/>
        <dbReference type="ChEBI" id="CHEBI:74417"/>
        <dbReference type="EC" id="2.8.4.3"/>
    </reaction>
</comment>
<feature type="binding site" evidence="13">
    <location>
        <position position="216"/>
    </location>
    <ligand>
        <name>[4Fe-4S] cluster</name>
        <dbReference type="ChEBI" id="CHEBI:49883"/>
        <label>2</label>
        <note>4Fe-4S-S-AdoMet</note>
    </ligand>
</feature>
<comment type="caution">
    <text evidence="17">The sequence shown here is derived from an EMBL/GenBank/DDBJ whole genome shotgun (WGS) entry which is preliminary data.</text>
</comment>
<dbReference type="PROSITE" id="PS01278">
    <property type="entry name" value="MTTASE_RADICAL"/>
    <property type="match status" value="1"/>
</dbReference>
<evidence type="ECO:0000313" key="17">
    <source>
        <dbReference type="EMBL" id="HJD28295.1"/>
    </source>
</evidence>
<dbReference type="InterPro" id="IPR007197">
    <property type="entry name" value="rSAM"/>
</dbReference>
<dbReference type="Gene3D" id="3.40.50.12160">
    <property type="entry name" value="Methylthiotransferase, N-terminal domain"/>
    <property type="match status" value="1"/>
</dbReference>
<evidence type="ECO:0000313" key="18">
    <source>
        <dbReference type="Proteomes" id="UP000823892"/>
    </source>
</evidence>
<feature type="domain" description="TRAM" evidence="14">
    <location>
        <begin position="428"/>
        <end position="491"/>
    </location>
</feature>
<dbReference type="HAMAP" id="MF_01864">
    <property type="entry name" value="tRNA_metthiotr_MiaB"/>
    <property type="match status" value="1"/>
</dbReference>
<evidence type="ECO:0000256" key="10">
    <source>
        <dbReference type="ARBA" id="ARBA00068570"/>
    </source>
</evidence>
<evidence type="ECO:0000259" key="14">
    <source>
        <dbReference type="PROSITE" id="PS50926"/>
    </source>
</evidence>
<comment type="subcellular location">
    <subcellularLocation>
        <location evidence="13">Cytoplasm</location>
    </subcellularLocation>
</comment>
<reference evidence="17" key="2">
    <citation type="submission" date="2021-04" db="EMBL/GenBank/DDBJ databases">
        <authorList>
            <person name="Gilroy R."/>
        </authorList>
    </citation>
    <scope>NUCLEOTIDE SEQUENCE</scope>
    <source>
        <strain evidence="17">ChiBcec6-4105</strain>
    </source>
</reference>
<dbReference type="GO" id="GO:0005829">
    <property type="term" value="C:cytosol"/>
    <property type="evidence" value="ECO:0007669"/>
    <property type="project" value="TreeGrafter"/>
</dbReference>
<proteinExistence type="inferred from homology"/>
<dbReference type="EMBL" id="DWUY01000101">
    <property type="protein sequence ID" value="HJD28295.1"/>
    <property type="molecule type" value="Genomic_DNA"/>
</dbReference>
<feature type="domain" description="Radical SAM core" evidence="16">
    <location>
        <begin position="195"/>
        <end position="425"/>
    </location>
</feature>
<dbReference type="NCBIfam" id="TIGR01574">
    <property type="entry name" value="miaB-methiolase"/>
    <property type="match status" value="1"/>
</dbReference>
<feature type="binding site" evidence="13">
    <location>
        <position position="213"/>
    </location>
    <ligand>
        <name>[4Fe-4S] cluster</name>
        <dbReference type="ChEBI" id="CHEBI:49883"/>
        <label>2</label>
        <note>4Fe-4S-S-AdoMet</note>
    </ligand>
</feature>
<keyword evidence="7 13" id="KW-0411">Iron-sulfur</keyword>
<feature type="binding site" evidence="13">
    <location>
        <position position="64"/>
    </location>
    <ligand>
        <name>[4Fe-4S] cluster</name>
        <dbReference type="ChEBI" id="CHEBI:49883"/>
        <label>1</label>
    </ligand>
</feature>
<dbReference type="GO" id="GO:0035597">
    <property type="term" value="F:tRNA-2-methylthio-N(6)-dimethylallyladenosine(37) synthase activity"/>
    <property type="evidence" value="ECO:0007669"/>
    <property type="project" value="UniProtKB-EC"/>
</dbReference>
<evidence type="ECO:0000256" key="5">
    <source>
        <dbReference type="ARBA" id="ARBA00022723"/>
    </source>
</evidence>
<evidence type="ECO:0000259" key="15">
    <source>
        <dbReference type="PROSITE" id="PS51449"/>
    </source>
</evidence>
<keyword evidence="6 13" id="KW-0408">Iron</keyword>
<evidence type="ECO:0000256" key="7">
    <source>
        <dbReference type="ARBA" id="ARBA00023014"/>
    </source>
</evidence>
<dbReference type="Proteomes" id="UP000823892">
    <property type="component" value="Unassembled WGS sequence"/>
</dbReference>
<evidence type="ECO:0000256" key="11">
    <source>
        <dbReference type="ARBA" id="ARBA00080698"/>
    </source>
</evidence>
<keyword evidence="3 13" id="KW-0808">Transferase</keyword>
<feature type="binding site" evidence="13">
    <location>
        <position position="133"/>
    </location>
    <ligand>
        <name>[4Fe-4S] cluster</name>
        <dbReference type="ChEBI" id="CHEBI:49883"/>
        <label>1</label>
    </ligand>
</feature>
<evidence type="ECO:0000256" key="3">
    <source>
        <dbReference type="ARBA" id="ARBA00022679"/>
    </source>
</evidence>
<evidence type="ECO:0000256" key="12">
    <source>
        <dbReference type="ARBA" id="ARBA00081141"/>
    </source>
</evidence>
<evidence type="ECO:0000256" key="13">
    <source>
        <dbReference type="HAMAP-Rule" id="MF_01864"/>
    </source>
</evidence>
<evidence type="ECO:0000256" key="9">
    <source>
        <dbReference type="ARBA" id="ARBA00051425"/>
    </source>
</evidence>
<evidence type="ECO:0000256" key="6">
    <source>
        <dbReference type="ARBA" id="ARBA00023004"/>
    </source>
</evidence>
<evidence type="ECO:0000256" key="1">
    <source>
        <dbReference type="ARBA" id="ARBA00003234"/>
    </source>
</evidence>
<name>A0A9D2QTS7_9FIRM</name>
<comment type="cofactor">
    <cofactor evidence="13">
        <name>[4Fe-4S] cluster</name>
        <dbReference type="ChEBI" id="CHEBI:49883"/>
    </cofactor>
    <text evidence="13">Binds 2 [4Fe-4S] clusters. One cluster is coordinated with 3 cysteines and an exchangeable S-adenosyl-L-methionine.</text>
</comment>
<dbReference type="SFLD" id="SFLDG01061">
    <property type="entry name" value="methylthiotransferase"/>
    <property type="match status" value="1"/>
</dbReference>
<keyword evidence="13" id="KW-0819">tRNA processing</keyword>
<dbReference type="InterPro" id="IPR058240">
    <property type="entry name" value="rSAM_sf"/>
</dbReference>
<evidence type="ECO:0000256" key="8">
    <source>
        <dbReference type="ARBA" id="ARBA00033765"/>
    </source>
</evidence>
<dbReference type="InterPro" id="IPR023404">
    <property type="entry name" value="rSAM_horseshoe"/>
</dbReference>
<dbReference type="PROSITE" id="PS51449">
    <property type="entry name" value="MTTASE_N"/>
    <property type="match status" value="1"/>
</dbReference>
<dbReference type="InterPro" id="IPR020612">
    <property type="entry name" value="Methylthiotransferase_CS"/>
</dbReference>
<dbReference type="SFLD" id="SFLDS00029">
    <property type="entry name" value="Radical_SAM"/>
    <property type="match status" value="1"/>
</dbReference>